<sequence>MPSTISKVKDEKKVPKTKIDKEDKVIPSKPLKEEKKKKKQAESSSESESSSSESESDNSESESEKETKSTKKDNNNNNNNNNNNKKEEPKQQQQPKQPIQNITEKPTDVPEGVEILSTLEWRKKHNVTVEGDVQVDPYQLFTDFQIPKIFNHVFQQFTQPTVIQGQCWPIAATGRDLVGLAATGSGKTLAFLLPALIKILQTPKRPSYSATPLALVIAPTRELAQQIEEVCKQSIRQSSIRALCCYGGLGKYEQTRTLRNGVDIVVGTPGRISDLLTDRHLKTVQYLVLDEADRMLDMGFLPQIQNIVKYIPAERQTLMFSATWPREVKQLATEFLKNPIKVTVGNTELTGNINVTQNFIQIDDKPRSERDSIIFEKIKDIQNQDKTALVIVFCNEKYRCDDLQHDLKVQHGINSIVLHSGKEQSQREHGLRLFRAHKIPILFATDVAARGLDIPSVRAVINASCPKNIEDYVHRIGRTGRAGATGESFTLIATNEDTNLRDMCDILIRSKQNIPDFLAPFQRRPNNPGQYSAYGGGGRSRYGNSRGGRGGGGRGGRGGYGGRNGGGNSWGDKNSNGEGNSGYVAKSFGGDYKSGFKGGRGGGGRGNFNRNGGGNSWGGDNN</sequence>
<keyword evidence="9 12" id="KW-0067">ATP-binding</keyword>
<evidence type="ECO:0000259" key="14">
    <source>
        <dbReference type="PROSITE" id="PS51192"/>
    </source>
</evidence>
<feature type="compositionally biased region" description="Gly residues" evidence="13">
    <location>
        <begin position="596"/>
        <end position="622"/>
    </location>
</feature>
<evidence type="ECO:0000256" key="9">
    <source>
        <dbReference type="ARBA" id="ARBA00022840"/>
    </source>
</evidence>
<dbReference type="InterPro" id="IPR014001">
    <property type="entry name" value="Helicase_ATP-bd"/>
</dbReference>
<dbReference type="GO" id="GO:0003724">
    <property type="term" value="F:RNA helicase activity"/>
    <property type="evidence" value="ECO:0007669"/>
    <property type="project" value="UniProtKB-EC"/>
</dbReference>
<feature type="compositionally biased region" description="Basic and acidic residues" evidence="13">
    <location>
        <begin position="7"/>
        <end position="34"/>
    </location>
</feature>
<dbReference type="CDD" id="cd00268">
    <property type="entry name" value="DEADc"/>
    <property type="match status" value="1"/>
</dbReference>
<dbReference type="PROSITE" id="PS51192">
    <property type="entry name" value="HELICASE_ATP_BIND_1"/>
    <property type="match status" value="1"/>
</dbReference>
<dbReference type="InterPro" id="IPR011545">
    <property type="entry name" value="DEAD/DEAH_box_helicase_dom"/>
</dbReference>
<evidence type="ECO:0000256" key="10">
    <source>
        <dbReference type="ARBA" id="ARBA00023242"/>
    </source>
</evidence>
<dbReference type="GO" id="GO:0016787">
    <property type="term" value="F:hydrolase activity"/>
    <property type="evidence" value="ECO:0007669"/>
    <property type="project" value="UniProtKB-KW"/>
</dbReference>
<dbReference type="OMA" id="DEMNIGM"/>
<dbReference type="Proteomes" id="UP000076078">
    <property type="component" value="Unassembled WGS sequence"/>
</dbReference>
<dbReference type="Pfam" id="PF00270">
    <property type="entry name" value="DEAD"/>
    <property type="match status" value="1"/>
</dbReference>
<keyword evidence="7 12" id="KW-0378">Hydrolase</keyword>
<proteinExistence type="inferred from homology"/>
<evidence type="ECO:0000259" key="15">
    <source>
        <dbReference type="PROSITE" id="PS51194"/>
    </source>
</evidence>
<dbReference type="EMBL" id="LODT01000011">
    <property type="protein sequence ID" value="KYR01132.1"/>
    <property type="molecule type" value="Genomic_DNA"/>
</dbReference>
<reference evidence="16 17" key="1">
    <citation type="submission" date="2015-12" db="EMBL/GenBank/DDBJ databases">
        <title>Dictyostelia acquired genes for synthesis and detection of signals that induce cell-type specialization by lateral gene transfer from prokaryotes.</title>
        <authorList>
            <person name="Gloeckner G."/>
            <person name="Schaap P."/>
        </authorList>
    </citation>
    <scope>NUCLEOTIDE SEQUENCE [LARGE SCALE GENOMIC DNA]</scope>
    <source>
        <strain evidence="16 17">TK</strain>
    </source>
</reference>
<feature type="domain" description="Helicase ATP-binding" evidence="14">
    <location>
        <begin position="168"/>
        <end position="342"/>
    </location>
</feature>
<evidence type="ECO:0000313" key="17">
    <source>
        <dbReference type="Proteomes" id="UP000076078"/>
    </source>
</evidence>
<evidence type="ECO:0000256" key="8">
    <source>
        <dbReference type="ARBA" id="ARBA00022806"/>
    </source>
</evidence>
<evidence type="ECO:0000256" key="13">
    <source>
        <dbReference type="SAM" id="MobiDB-lite"/>
    </source>
</evidence>
<evidence type="ECO:0000256" key="12">
    <source>
        <dbReference type="RuleBase" id="RU000492"/>
    </source>
</evidence>
<dbReference type="InterPro" id="IPR001650">
    <property type="entry name" value="Helicase_C-like"/>
</dbReference>
<evidence type="ECO:0000313" key="16">
    <source>
        <dbReference type="EMBL" id="KYR01132.1"/>
    </source>
</evidence>
<dbReference type="PANTHER" id="PTHR47958">
    <property type="entry name" value="ATP-DEPENDENT RNA HELICASE DBP3"/>
    <property type="match status" value="1"/>
</dbReference>
<evidence type="ECO:0000256" key="5">
    <source>
        <dbReference type="ARBA" id="ARBA00022552"/>
    </source>
</evidence>
<dbReference type="InterPro" id="IPR027417">
    <property type="entry name" value="P-loop_NTPase"/>
</dbReference>
<dbReference type="InParanoid" id="A0A152A4G4"/>
<dbReference type="GO" id="GO:0005524">
    <property type="term" value="F:ATP binding"/>
    <property type="evidence" value="ECO:0007669"/>
    <property type="project" value="UniProtKB-KW"/>
</dbReference>
<comment type="caution">
    <text evidence="16">The sequence shown here is derived from an EMBL/GenBank/DDBJ whole genome shotgun (WGS) entry which is preliminary data.</text>
</comment>
<keyword evidence="6 12" id="KW-0547">Nucleotide-binding</keyword>
<dbReference type="SMART" id="SM00487">
    <property type="entry name" value="DEXDc"/>
    <property type="match status" value="1"/>
</dbReference>
<keyword evidence="10" id="KW-0539">Nucleus</keyword>
<evidence type="ECO:0000256" key="6">
    <source>
        <dbReference type="ARBA" id="ARBA00022741"/>
    </source>
</evidence>
<keyword evidence="4" id="KW-0690">Ribosome biogenesis</keyword>
<feature type="region of interest" description="Disordered" evidence="13">
    <location>
        <begin position="518"/>
        <end position="576"/>
    </location>
</feature>
<evidence type="ECO:0000256" key="2">
    <source>
        <dbReference type="ARBA" id="ARBA00009334"/>
    </source>
</evidence>
<comment type="subcellular location">
    <subcellularLocation>
        <location evidence="1">Nucleus</location>
        <location evidence="1">Nucleolus</location>
    </subcellularLocation>
</comment>
<protein>
    <recommendedName>
        <fullName evidence="3">RNA helicase</fullName>
        <ecNumber evidence="3">3.6.4.13</ecNumber>
    </recommendedName>
</protein>
<dbReference type="GO" id="GO:0003676">
    <property type="term" value="F:nucleic acid binding"/>
    <property type="evidence" value="ECO:0007669"/>
    <property type="project" value="InterPro"/>
</dbReference>
<dbReference type="PROSITE" id="PS00039">
    <property type="entry name" value="DEAD_ATP_HELICASE"/>
    <property type="match status" value="1"/>
</dbReference>
<dbReference type="SMART" id="SM00490">
    <property type="entry name" value="HELICc"/>
    <property type="match status" value="1"/>
</dbReference>
<feature type="compositionally biased region" description="Gly residues" evidence="13">
    <location>
        <begin position="534"/>
        <end position="569"/>
    </location>
</feature>
<dbReference type="InterPro" id="IPR000629">
    <property type="entry name" value="RNA-helicase_DEAD-box_CS"/>
</dbReference>
<organism evidence="16 17">
    <name type="scientific">Tieghemostelium lacteum</name>
    <name type="common">Slime mold</name>
    <name type="synonym">Dictyostelium lacteum</name>
    <dbReference type="NCBI Taxonomy" id="361077"/>
    <lineage>
        <taxon>Eukaryota</taxon>
        <taxon>Amoebozoa</taxon>
        <taxon>Evosea</taxon>
        <taxon>Eumycetozoa</taxon>
        <taxon>Dictyostelia</taxon>
        <taxon>Dictyosteliales</taxon>
        <taxon>Raperosteliaceae</taxon>
        <taxon>Tieghemostelium</taxon>
    </lineage>
</organism>
<keyword evidence="17" id="KW-1185">Reference proteome</keyword>
<feature type="region of interest" description="Disordered" evidence="13">
    <location>
        <begin position="1"/>
        <end position="110"/>
    </location>
</feature>
<gene>
    <name evidence="16" type="ORF">DLAC_02237</name>
</gene>
<dbReference type="EC" id="3.6.4.13" evidence="3"/>
<dbReference type="SUPFAM" id="SSF52540">
    <property type="entry name" value="P-loop containing nucleoside triphosphate hydrolases"/>
    <property type="match status" value="1"/>
</dbReference>
<evidence type="ECO:0000256" key="11">
    <source>
        <dbReference type="ARBA" id="ARBA00037449"/>
    </source>
</evidence>
<comment type="function">
    <text evidence="11">ATP-dependent RNA helicase required for 60S ribosomal subunit synthesis. Involved in efficient pre-rRNA processing, predominantly at site A3, which is necessary for the normal formation of 25S and 5.8S rRNAs.</text>
</comment>
<dbReference type="Pfam" id="PF00271">
    <property type="entry name" value="Helicase_C"/>
    <property type="match status" value="1"/>
</dbReference>
<feature type="compositionally biased region" description="Low complexity" evidence="13">
    <location>
        <begin position="42"/>
        <end position="53"/>
    </location>
</feature>
<accession>A0A152A4G4</accession>
<feature type="region of interest" description="Disordered" evidence="13">
    <location>
        <begin position="594"/>
        <end position="622"/>
    </location>
</feature>
<evidence type="ECO:0000256" key="4">
    <source>
        <dbReference type="ARBA" id="ARBA00022517"/>
    </source>
</evidence>
<keyword evidence="8 12" id="KW-0347">Helicase</keyword>
<dbReference type="Gene3D" id="3.40.50.300">
    <property type="entry name" value="P-loop containing nucleotide triphosphate hydrolases"/>
    <property type="match status" value="2"/>
</dbReference>
<feature type="compositionally biased region" description="Basic and acidic residues" evidence="13">
    <location>
        <begin position="62"/>
        <end position="74"/>
    </location>
</feature>
<dbReference type="InterPro" id="IPR044742">
    <property type="entry name" value="DEAD/DEAH_RhlB"/>
</dbReference>
<feature type="domain" description="Helicase C-terminal" evidence="15">
    <location>
        <begin position="373"/>
        <end position="522"/>
    </location>
</feature>
<dbReference type="AlphaFoldDB" id="A0A152A4G4"/>
<dbReference type="STRING" id="361077.A0A152A4G4"/>
<evidence type="ECO:0000256" key="7">
    <source>
        <dbReference type="ARBA" id="ARBA00022801"/>
    </source>
</evidence>
<evidence type="ECO:0000256" key="1">
    <source>
        <dbReference type="ARBA" id="ARBA00004604"/>
    </source>
</evidence>
<dbReference type="PROSITE" id="PS51194">
    <property type="entry name" value="HELICASE_CTER"/>
    <property type="match status" value="1"/>
</dbReference>
<comment type="similarity">
    <text evidence="2">Belongs to the DEAD box helicase family. DDX5/DBP2 subfamily.</text>
</comment>
<dbReference type="OrthoDB" id="196131at2759"/>
<keyword evidence="5" id="KW-0698">rRNA processing</keyword>
<evidence type="ECO:0000256" key="3">
    <source>
        <dbReference type="ARBA" id="ARBA00012552"/>
    </source>
</evidence>
<dbReference type="CDD" id="cd18787">
    <property type="entry name" value="SF2_C_DEAD"/>
    <property type="match status" value="1"/>
</dbReference>
<name>A0A152A4G4_TIELA</name>